<dbReference type="AlphaFoldDB" id="A0A0C2ZSU1"/>
<feature type="compositionally biased region" description="Polar residues" evidence="1">
    <location>
        <begin position="50"/>
        <end position="59"/>
    </location>
</feature>
<evidence type="ECO:0000256" key="1">
    <source>
        <dbReference type="SAM" id="MobiDB-lite"/>
    </source>
</evidence>
<dbReference type="HOGENOM" id="CLU_802067_0_0_1"/>
<accession>A0A0C2ZSU1</accession>
<reference evidence="3" key="2">
    <citation type="submission" date="2015-01" db="EMBL/GenBank/DDBJ databases">
        <title>Evolutionary Origins and Diversification of the Mycorrhizal Mutualists.</title>
        <authorList>
            <consortium name="DOE Joint Genome Institute"/>
            <consortium name="Mycorrhizal Genomics Consortium"/>
            <person name="Kohler A."/>
            <person name="Kuo A."/>
            <person name="Nagy L.G."/>
            <person name="Floudas D."/>
            <person name="Copeland A."/>
            <person name="Barry K.W."/>
            <person name="Cichocki N."/>
            <person name="Veneault-Fourrey C."/>
            <person name="LaButti K."/>
            <person name="Lindquist E.A."/>
            <person name="Lipzen A."/>
            <person name="Lundell T."/>
            <person name="Morin E."/>
            <person name="Murat C."/>
            <person name="Riley R."/>
            <person name="Ohm R."/>
            <person name="Sun H."/>
            <person name="Tunlid A."/>
            <person name="Henrissat B."/>
            <person name="Grigoriev I.V."/>
            <person name="Hibbett D.S."/>
            <person name="Martin F."/>
        </authorList>
    </citation>
    <scope>NUCLEOTIDE SEQUENCE [LARGE SCALE GENOMIC DNA]</scope>
    <source>
        <strain evidence="3">Foug A</strain>
    </source>
</reference>
<keyword evidence="3" id="KW-1185">Reference proteome</keyword>
<proteinExistence type="predicted"/>
<evidence type="ECO:0000313" key="3">
    <source>
        <dbReference type="Proteomes" id="UP000053989"/>
    </source>
</evidence>
<feature type="region of interest" description="Disordered" evidence="1">
    <location>
        <begin position="164"/>
        <end position="193"/>
    </location>
</feature>
<name>A0A0C2ZSU1_9AGAM</name>
<feature type="compositionally biased region" description="Polar residues" evidence="1">
    <location>
        <begin position="139"/>
        <end position="149"/>
    </location>
</feature>
<dbReference type="InParanoid" id="A0A0C2ZSU1"/>
<dbReference type="EMBL" id="KN822131">
    <property type="protein sequence ID" value="KIM55607.1"/>
    <property type="molecule type" value="Genomic_DNA"/>
</dbReference>
<reference evidence="2 3" key="1">
    <citation type="submission" date="2014-04" db="EMBL/GenBank/DDBJ databases">
        <authorList>
            <consortium name="DOE Joint Genome Institute"/>
            <person name="Kuo A."/>
            <person name="Kohler A."/>
            <person name="Nagy L.G."/>
            <person name="Floudas D."/>
            <person name="Copeland A."/>
            <person name="Barry K.W."/>
            <person name="Cichocki N."/>
            <person name="Veneault-Fourrey C."/>
            <person name="LaButti K."/>
            <person name="Lindquist E.A."/>
            <person name="Lipzen A."/>
            <person name="Lundell T."/>
            <person name="Morin E."/>
            <person name="Murat C."/>
            <person name="Sun H."/>
            <person name="Tunlid A."/>
            <person name="Henrissat B."/>
            <person name="Grigoriev I.V."/>
            <person name="Hibbett D.S."/>
            <person name="Martin F."/>
            <person name="Nordberg H.P."/>
            <person name="Cantor M.N."/>
            <person name="Hua S.X."/>
        </authorList>
    </citation>
    <scope>NUCLEOTIDE SEQUENCE [LARGE SCALE GENOMIC DNA]</scope>
    <source>
        <strain evidence="2 3">Foug A</strain>
    </source>
</reference>
<organism evidence="2 3">
    <name type="scientific">Scleroderma citrinum Foug A</name>
    <dbReference type="NCBI Taxonomy" id="1036808"/>
    <lineage>
        <taxon>Eukaryota</taxon>
        <taxon>Fungi</taxon>
        <taxon>Dikarya</taxon>
        <taxon>Basidiomycota</taxon>
        <taxon>Agaricomycotina</taxon>
        <taxon>Agaricomycetes</taxon>
        <taxon>Agaricomycetidae</taxon>
        <taxon>Boletales</taxon>
        <taxon>Sclerodermatineae</taxon>
        <taxon>Sclerodermataceae</taxon>
        <taxon>Scleroderma</taxon>
    </lineage>
</organism>
<dbReference type="Proteomes" id="UP000053989">
    <property type="component" value="Unassembled WGS sequence"/>
</dbReference>
<feature type="region of interest" description="Disordered" evidence="1">
    <location>
        <begin position="28"/>
        <end position="150"/>
    </location>
</feature>
<evidence type="ECO:0000313" key="2">
    <source>
        <dbReference type="EMBL" id="KIM55607.1"/>
    </source>
</evidence>
<sequence length="346" mass="37185">MIFGATTNWMPQQICCALKVTSSEIHSSGDAVGTETTAGSAPKSLLPLDTSIQRGSSNGDIDISGASLPGGVGERNREDARKLGSGKYADGGMVTCKRKASKYGSNSKGSQKKPVPPFKSSNGPISAPPISGIRADWQCPNTTKSSSWPASAIQDPLAFETPAPVAKVSQSQPNEYSAFHDQDTNTFNNDTLGPTHLNATPPFKVTRLGTPQFTQTQTPVNGQRCQANNDMACDVEQWDHDDDAWNQTFDLVDFHHDNDPDHAYSDNEPNTCNCEDSAPPDLDNADNDVPPNGSRCLPHKAFKLSNTGVPKLNYLNTIVLCNGHIMAEMVPAHSTDVCTKVNWLPT</sequence>
<protein>
    <submittedName>
        <fullName evidence="2">Uncharacterized protein</fullName>
    </submittedName>
</protein>
<gene>
    <name evidence="2" type="ORF">SCLCIDRAFT_10938</name>
</gene>